<proteinExistence type="inferred from homology"/>
<evidence type="ECO:0000313" key="3">
    <source>
        <dbReference type="EMBL" id="ERL06315.1"/>
    </source>
</evidence>
<dbReference type="SUPFAM" id="SSF51161">
    <property type="entry name" value="Trimeric LpxA-like enzymes"/>
    <property type="match status" value="1"/>
</dbReference>
<dbReference type="RefSeq" id="WP_021727088.1">
    <property type="nucleotide sequence ID" value="NZ_AWEZ01000067.1"/>
</dbReference>
<dbReference type="PANTHER" id="PTHR42811">
    <property type="entry name" value="SERINE ACETYLTRANSFERASE"/>
    <property type="match status" value="1"/>
</dbReference>
<keyword evidence="4" id="KW-1185">Reference proteome</keyword>
<dbReference type="GO" id="GO:0009001">
    <property type="term" value="F:serine O-acetyltransferase activity"/>
    <property type="evidence" value="ECO:0007669"/>
    <property type="project" value="UniProtKB-EC"/>
</dbReference>
<dbReference type="InterPro" id="IPR005881">
    <property type="entry name" value="Ser_O-AcTrfase"/>
</dbReference>
<dbReference type="GO" id="GO:0005737">
    <property type="term" value="C:cytoplasm"/>
    <property type="evidence" value="ECO:0007669"/>
    <property type="project" value="InterPro"/>
</dbReference>
<dbReference type="eggNOG" id="COG1045">
    <property type="taxonomic scope" value="Bacteria"/>
</dbReference>
<comment type="catalytic activity">
    <reaction evidence="2">
        <text>L-serine + acetyl-CoA = O-acetyl-L-serine + CoA</text>
        <dbReference type="Rhea" id="RHEA:24560"/>
        <dbReference type="ChEBI" id="CHEBI:33384"/>
        <dbReference type="ChEBI" id="CHEBI:57287"/>
        <dbReference type="ChEBI" id="CHEBI:57288"/>
        <dbReference type="ChEBI" id="CHEBI:58340"/>
        <dbReference type="EC" id="2.3.1.30"/>
    </reaction>
</comment>
<dbReference type="InterPro" id="IPR011004">
    <property type="entry name" value="Trimer_LpxA-like_sf"/>
</dbReference>
<dbReference type="Proteomes" id="UP000016638">
    <property type="component" value="Unassembled WGS sequence"/>
</dbReference>
<comment type="similarity">
    <text evidence="2">Belongs to the transferase hexapeptide repeat family.</text>
</comment>
<dbReference type="STRING" id="1125712.HMPREF1316_1227"/>
<reference evidence="3 4" key="1">
    <citation type="submission" date="2013-08" db="EMBL/GenBank/DDBJ databases">
        <authorList>
            <person name="Durkin A.S."/>
            <person name="Haft D.R."/>
            <person name="McCorrison J."/>
            <person name="Torralba M."/>
            <person name="Gillis M."/>
            <person name="Haft D.H."/>
            <person name="Methe B."/>
            <person name="Sutton G."/>
            <person name="Nelson K.E."/>
        </authorList>
    </citation>
    <scope>NUCLEOTIDE SEQUENCE [LARGE SCALE GENOMIC DNA]</scope>
    <source>
        <strain evidence="3 4">F0195</strain>
    </source>
</reference>
<sequence>MISTREQLRGVLDHERALYEGATARDHLERIITHDISLRVYRFVSLLRKTEFHHNRSGFLSKLCYAWYRRRKNMLGERLGIEIWDNTFDAGLRIYHAGNIVVNGNSRIGKNCRLHGSNCIGNDGYSEGSPTIGDNVRLGVGAKVIGDVTIADDVTIAAGAVVVDSFVERGVTIGGVPARRIK</sequence>
<dbReference type="GO" id="GO:0006535">
    <property type="term" value="P:cysteine biosynthetic process from serine"/>
    <property type="evidence" value="ECO:0007669"/>
    <property type="project" value="InterPro"/>
</dbReference>
<organism evidence="3 4">
    <name type="scientific">Olsenella profusa F0195</name>
    <dbReference type="NCBI Taxonomy" id="1125712"/>
    <lineage>
        <taxon>Bacteria</taxon>
        <taxon>Bacillati</taxon>
        <taxon>Actinomycetota</taxon>
        <taxon>Coriobacteriia</taxon>
        <taxon>Coriobacteriales</taxon>
        <taxon>Atopobiaceae</taxon>
        <taxon>Olsenella</taxon>
    </lineage>
</organism>
<dbReference type="PIRSF" id="PIRSF000441">
    <property type="entry name" value="CysE"/>
    <property type="match status" value="1"/>
</dbReference>
<dbReference type="EMBL" id="AWEZ01000067">
    <property type="protein sequence ID" value="ERL06315.1"/>
    <property type="molecule type" value="Genomic_DNA"/>
</dbReference>
<gene>
    <name evidence="3" type="ORF">HMPREF1316_1227</name>
</gene>
<dbReference type="InterPro" id="IPR001451">
    <property type="entry name" value="Hexapep"/>
</dbReference>
<protein>
    <recommendedName>
        <fullName evidence="1 2">Serine acetyltransferase</fullName>
        <ecNumber evidence="2">2.3.1.30</ecNumber>
    </recommendedName>
</protein>
<evidence type="ECO:0000256" key="1">
    <source>
        <dbReference type="ARBA" id="ARBA00018522"/>
    </source>
</evidence>
<dbReference type="EC" id="2.3.1.30" evidence="2"/>
<keyword evidence="2 3" id="KW-0808">Transferase</keyword>
<keyword evidence="2" id="KW-0012">Acyltransferase</keyword>
<evidence type="ECO:0000313" key="4">
    <source>
        <dbReference type="Proteomes" id="UP000016638"/>
    </source>
</evidence>
<dbReference type="PATRIC" id="fig|1125712.3.peg.2224"/>
<dbReference type="Gene3D" id="2.160.10.10">
    <property type="entry name" value="Hexapeptide repeat proteins"/>
    <property type="match status" value="1"/>
</dbReference>
<name>U2TIP0_9ACTN</name>
<accession>U2TIP0</accession>
<evidence type="ECO:0000256" key="2">
    <source>
        <dbReference type="PIRNR" id="PIRNR000441"/>
    </source>
</evidence>
<dbReference type="OrthoDB" id="2643438at2"/>
<dbReference type="Pfam" id="PF00132">
    <property type="entry name" value="Hexapep"/>
    <property type="match status" value="1"/>
</dbReference>
<dbReference type="AlphaFoldDB" id="U2TIP0"/>
<comment type="caution">
    <text evidence="3">The sequence shown here is derived from an EMBL/GenBank/DDBJ whole genome shotgun (WGS) entry which is preliminary data.</text>
</comment>